<comment type="similarity">
    <text evidence="2">Belongs to the NAD(P)-dependent epimerase/dehydratase family. Dihydroflavonol-4-reductase subfamily.</text>
</comment>
<name>A0A1L9SJF2_9EURO</name>
<evidence type="ECO:0000256" key="1">
    <source>
        <dbReference type="ARBA" id="ARBA00023002"/>
    </source>
</evidence>
<dbReference type="STRING" id="1073090.A0A1L9SJF2"/>
<feature type="domain" description="NAD-dependent epimerase/dehydratase" evidence="3">
    <location>
        <begin position="14"/>
        <end position="262"/>
    </location>
</feature>
<dbReference type="PANTHER" id="PTHR10366">
    <property type="entry name" value="NAD DEPENDENT EPIMERASE/DEHYDRATASE"/>
    <property type="match status" value="1"/>
</dbReference>
<dbReference type="Proteomes" id="UP000184188">
    <property type="component" value="Unassembled WGS sequence"/>
</dbReference>
<evidence type="ECO:0000313" key="5">
    <source>
        <dbReference type="Proteomes" id="UP000184188"/>
    </source>
</evidence>
<evidence type="ECO:0000313" key="4">
    <source>
        <dbReference type="EMBL" id="OJJ47350.1"/>
    </source>
</evidence>
<dbReference type="EMBL" id="KV878341">
    <property type="protein sequence ID" value="OJJ47350.1"/>
    <property type="molecule type" value="Genomic_DNA"/>
</dbReference>
<dbReference type="Gene3D" id="3.40.50.720">
    <property type="entry name" value="NAD(P)-binding Rossmann-like Domain"/>
    <property type="match status" value="1"/>
</dbReference>
<dbReference type="GO" id="GO:0016616">
    <property type="term" value="F:oxidoreductase activity, acting on the CH-OH group of donors, NAD or NADP as acceptor"/>
    <property type="evidence" value="ECO:0007669"/>
    <property type="project" value="TreeGrafter"/>
</dbReference>
<evidence type="ECO:0000256" key="2">
    <source>
        <dbReference type="ARBA" id="ARBA00023445"/>
    </source>
</evidence>
<dbReference type="InterPro" id="IPR050425">
    <property type="entry name" value="NAD(P)_dehydrat-like"/>
</dbReference>
<accession>A0A1L9SJF2</accession>
<dbReference type="OrthoDB" id="2735536at2759"/>
<dbReference type="SUPFAM" id="SSF51735">
    <property type="entry name" value="NAD(P)-binding Rossmann-fold domains"/>
    <property type="match status" value="1"/>
</dbReference>
<dbReference type="RefSeq" id="XP_022581860.1">
    <property type="nucleotide sequence ID" value="XM_022729302.1"/>
</dbReference>
<dbReference type="AlphaFoldDB" id="A0A1L9SJF2"/>
<reference evidence="5" key="1">
    <citation type="journal article" date="2017" name="Genome Biol.">
        <title>Comparative genomics reveals high biological diversity and specific adaptations in the industrially and medically important fungal genus Aspergillus.</title>
        <authorList>
            <person name="de Vries R.P."/>
            <person name="Riley R."/>
            <person name="Wiebenga A."/>
            <person name="Aguilar-Osorio G."/>
            <person name="Amillis S."/>
            <person name="Uchima C.A."/>
            <person name="Anderluh G."/>
            <person name="Asadollahi M."/>
            <person name="Askin M."/>
            <person name="Barry K."/>
            <person name="Battaglia E."/>
            <person name="Bayram O."/>
            <person name="Benocci T."/>
            <person name="Braus-Stromeyer S.A."/>
            <person name="Caldana C."/>
            <person name="Canovas D."/>
            <person name="Cerqueira G.C."/>
            <person name="Chen F."/>
            <person name="Chen W."/>
            <person name="Choi C."/>
            <person name="Clum A."/>
            <person name="Dos Santos R.A."/>
            <person name="Damasio A.R."/>
            <person name="Diallinas G."/>
            <person name="Emri T."/>
            <person name="Fekete E."/>
            <person name="Flipphi M."/>
            <person name="Freyberg S."/>
            <person name="Gallo A."/>
            <person name="Gournas C."/>
            <person name="Habgood R."/>
            <person name="Hainaut M."/>
            <person name="Harispe M.L."/>
            <person name="Henrissat B."/>
            <person name="Hilden K.S."/>
            <person name="Hope R."/>
            <person name="Hossain A."/>
            <person name="Karabika E."/>
            <person name="Karaffa L."/>
            <person name="Karanyi Z."/>
            <person name="Krasevec N."/>
            <person name="Kuo A."/>
            <person name="Kusch H."/>
            <person name="LaButti K."/>
            <person name="Lagendijk E.L."/>
            <person name="Lapidus A."/>
            <person name="Levasseur A."/>
            <person name="Lindquist E."/>
            <person name="Lipzen A."/>
            <person name="Logrieco A.F."/>
            <person name="MacCabe A."/>
            <person name="Maekelae M.R."/>
            <person name="Malavazi I."/>
            <person name="Melin P."/>
            <person name="Meyer V."/>
            <person name="Mielnichuk N."/>
            <person name="Miskei M."/>
            <person name="Molnar A.P."/>
            <person name="Mule G."/>
            <person name="Ngan C.Y."/>
            <person name="Orejas M."/>
            <person name="Orosz E."/>
            <person name="Ouedraogo J.P."/>
            <person name="Overkamp K.M."/>
            <person name="Park H.-S."/>
            <person name="Perrone G."/>
            <person name="Piumi F."/>
            <person name="Punt P.J."/>
            <person name="Ram A.F."/>
            <person name="Ramon A."/>
            <person name="Rauscher S."/>
            <person name="Record E."/>
            <person name="Riano-Pachon D.M."/>
            <person name="Robert V."/>
            <person name="Roehrig J."/>
            <person name="Ruller R."/>
            <person name="Salamov A."/>
            <person name="Salih N.S."/>
            <person name="Samson R.A."/>
            <person name="Sandor E."/>
            <person name="Sanguinetti M."/>
            <person name="Schuetze T."/>
            <person name="Sepcic K."/>
            <person name="Shelest E."/>
            <person name="Sherlock G."/>
            <person name="Sophianopoulou V."/>
            <person name="Squina F.M."/>
            <person name="Sun H."/>
            <person name="Susca A."/>
            <person name="Todd R.B."/>
            <person name="Tsang A."/>
            <person name="Unkles S.E."/>
            <person name="van de Wiele N."/>
            <person name="van Rossen-Uffink D."/>
            <person name="Oliveira J.V."/>
            <person name="Vesth T.C."/>
            <person name="Visser J."/>
            <person name="Yu J.-H."/>
            <person name="Zhou M."/>
            <person name="Andersen M.R."/>
            <person name="Archer D.B."/>
            <person name="Baker S.E."/>
            <person name="Benoit I."/>
            <person name="Brakhage A.A."/>
            <person name="Braus G.H."/>
            <person name="Fischer R."/>
            <person name="Frisvad J.C."/>
            <person name="Goldman G.H."/>
            <person name="Houbraken J."/>
            <person name="Oakley B."/>
            <person name="Pocsi I."/>
            <person name="Scazzocchio C."/>
            <person name="Seiboth B."/>
            <person name="vanKuyk P.A."/>
            <person name="Wortman J."/>
            <person name="Dyer P.S."/>
            <person name="Grigoriev I.V."/>
        </authorList>
    </citation>
    <scope>NUCLEOTIDE SEQUENCE [LARGE SCALE GENOMIC DNA]</scope>
    <source>
        <strain evidence="5">CBS 506.65</strain>
    </source>
</reference>
<organism evidence="4 5">
    <name type="scientific">Penicilliopsis zonata CBS 506.65</name>
    <dbReference type="NCBI Taxonomy" id="1073090"/>
    <lineage>
        <taxon>Eukaryota</taxon>
        <taxon>Fungi</taxon>
        <taxon>Dikarya</taxon>
        <taxon>Ascomycota</taxon>
        <taxon>Pezizomycotina</taxon>
        <taxon>Eurotiomycetes</taxon>
        <taxon>Eurotiomycetidae</taxon>
        <taxon>Eurotiales</taxon>
        <taxon>Aspergillaceae</taxon>
        <taxon>Penicilliopsis</taxon>
    </lineage>
</organism>
<protein>
    <recommendedName>
        <fullName evidence="3">NAD-dependent epimerase/dehydratase domain-containing protein</fullName>
    </recommendedName>
</protein>
<keyword evidence="1" id="KW-0560">Oxidoreductase</keyword>
<dbReference type="VEuPathDB" id="FungiDB:ASPZODRAFT_65377"/>
<dbReference type="InterPro" id="IPR036291">
    <property type="entry name" value="NAD(P)-bd_dom_sf"/>
</dbReference>
<sequence>MSPPEYSLPAGSWVLVTGANGFIASHIIDRILDHGYKVRGTVRAEKPWLNEFYQSKYGPDSFETAIVPKLEEEGSLDTCMEGMSGVIHVANNNSFNPDPNTVITEVVAMSLNVLKTASRVESVKRVIITSSVVAAYSKAPGEPGDMIIDETTWNDYSVKAAWDPETPDAEKPSIVYNASKVESERAAWKWVAENKPHFVFNSVLPNVNFGTMFFPEKQFSAMGLTRTLLQGSTLAMQIMPSRQWYSNVQDTARVHVIALLDLNVQSERIFACAAPYSWNEVIPILRTRYPDNSLIPDPHSEEGIPNMDIVPAKRSGELLRSFYGRSWMGLEESISMGFD</sequence>
<dbReference type="InterPro" id="IPR001509">
    <property type="entry name" value="Epimerase_deHydtase"/>
</dbReference>
<gene>
    <name evidence="4" type="ORF">ASPZODRAFT_65377</name>
</gene>
<evidence type="ECO:0000259" key="3">
    <source>
        <dbReference type="Pfam" id="PF01370"/>
    </source>
</evidence>
<dbReference type="Pfam" id="PF01370">
    <property type="entry name" value="Epimerase"/>
    <property type="match status" value="1"/>
</dbReference>
<proteinExistence type="inferred from homology"/>
<dbReference type="GeneID" id="34615766"/>
<dbReference type="PANTHER" id="PTHR10366:SF562">
    <property type="entry name" value="ALDEHYDE REDUCTASE II (AFU_ORTHOLOGUE AFUA_1G11360)"/>
    <property type="match status" value="1"/>
</dbReference>
<keyword evidence="5" id="KW-1185">Reference proteome</keyword>